<evidence type="ECO:0000256" key="1">
    <source>
        <dbReference type="SAM" id="Phobius"/>
    </source>
</evidence>
<reference evidence="2" key="1">
    <citation type="submission" date="2022-06" db="EMBL/GenBank/DDBJ databases">
        <title>Alkalicoccobacillus porphyridii sp. nov., isolated from a marine red alga, Porphyridium purpureum and reclassification of Shouchella plakortidis and Shouchella gibsonii as Alkalicoccobacillus plakortidis comb. nov. and Alkalicoccobacillus gibsonii comb. nov.</title>
        <authorList>
            <person name="Kim K.H."/>
            <person name="Lee J.K."/>
            <person name="Han D.M."/>
            <person name="Baek J.H."/>
            <person name="Jeon C.O."/>
        </authorList>
    </citation>
    <scope>NUCLEOTIDE SEQUENCE</scope>
    <source>
        <strain evidence="2">DSM 19153</strain>
    </source>
</reference>
<dbReference type="Proteomes" id="UP001203665">
    <property type="component" value="Unassembled WGS sequence"/>
</dbReference>
<name>A0ABT0XJ65_9BACI</name>
<keyword evidence="1" id="KW-0472">Membrane</keyword>
<comment type="caution">
    <text evidence="2">The sequence shown here is derived from an EMBL/GenBank/DDBJ whole genome shotgun (WGS) entry which is preliminary data.</text>
</comment>
<evidence type="ECO:0000313" key="2">
    <source>
        <dbReference type="EMBL" id="MCM2675953.1"/>
    </source>
</evidence>
<keyword evidence="3" id="KW-1185">Reference proteome</keyword>
<dbReference type="NCBIfam" id="TIGR02327">
    <property type="entry name" value="int_mem_ywzB"/>
    <property type="match status" value="1"/>
</dbReference>
<dbReference type="InterPro" id="IPR009526">
    <property type="entry name" value="DUF1146"/>
</dbReference>
<dbReference type="EMBL" id="JAMQJY010000001">
    <property type="protein sequence ID" value="MCM2675953.1"/>
    <property type="molecule type" value="Genomic_DNA"/>
</dbReference>
<proteinExistence type="predicted"/>
<dbReference type="Pfam" id="PF06612">
    <property type="entry name" value="DUF1146"/>
    <property type="match status" value="1"/>
</dbReference>
<dbReference type="RefSeq" id="WP_251607404.1">
    <property type="nucleotide sequence ID" value="NZ_JAMQJY010000001.1"/>
</dbReference>
<keyword evidence="1" id="KW-0812">Transmembrane</keyword>
<sequence>MTDGFGQDALIQIMVNLFFLGLSWWALQSFRFDLFVREPKGPQAIMLRLLTALALAYLVSRFFLDYLQASRLLQYLW</sequence>
<accession>A0ABT0XJ65</accession>
<protein>
    <submittedName>
        <fullName evidence="2">DUF1146 family protein</fullName>
    </submittedName>
</protein>
<organism evidence="2 3">
    <name type="scientific">Alkalicoccobacillus plakortidis</name>
    <dbReference type="NCBI Taxonomy" id="444060"/>
    <lineage>
        <taxon>Bacteria</taxon>
        <taxon>Bacillati</taxon>
        <taxon>Bacillota</taxon>
        <taxon>Bacilli</taxon>
        <taxon>Bacillales</taxon>
        <taxon>Bacillaceae</taxon>
        <taxon>Alkalicoccobacillus</taxon>
    </lineage>
</organism>
<feature type="transmembrane region" description="Helical" evidence="1">
    <location>
        <begin position="9"/>
        <end position="27"/>
    </location>
</feature>
<gene>
    <name evidence="2" type="ORF">NDM98_10905</name>
</gene>
<feature type="transmembrane region" description="Helical" evidence="1">
    <location>
        <begin position="47"/>
        <end position="64"/>
    </location>
</feature>
<keyword evidence="1" id="KW-1133">Transmembrane helix</keyword>
<evidence type="ECO:0000313" key="3">
    <source>
        <dbReference type="Proteomes" id="UP001203665"/>
    </source>
</evidence>